<dbReference type="Pfam" id="PF00753">
    <property type="entry name" value="Lactamase_B"/>
    <property type="match status" value="1"/>
</dbReference>
<keyword evidence="11" id="KW-0862">Zinc</keyword>
<reference evidence="15" key="1">
    <citation type="submission" date="2022-10" db="EMBL/GenBank/DDBJ databases">
        <title>Two novel species of Flavobacterium.</title>
        <authorList>
            <person name="Liu Q."/>
            <person name="Xin Y.-H."/>
        </authorList>
    </citation>
    <scope>NUCLEOTIDE SEQUENCE</scope>
    <source>
        <strain evidence="15">LS1R47</strain>
    </source>
</reference>
<evidence type="ECO:0000256" key="13">
    <source>
        <dbReference type="SAM" id="SignalP"/>
    </source>
</evidence>
<proteinExistence type="inferred from homology"/>
<dbReference type="SUPFAM" id="SSF56281">
    <property type="entry name" value="Metallo-hydrolase/oxidoreductase"/>
    <property type="match status" value="1"/>
</dbReference>
<protein>
    <recommendedName>
        <fullName evidence="6">beta-lactamase</fullName>
        <ecNumber evidence="6">3.5.2.6</ecNumber>
    </recommendedName>
</protein>
<keyword evidence="16" id="KW-1185">Reference proteome</keyword>
<keyword evidence="8 13" id="KW-0732">Signal</keyword>
<evidence type="ECO:0000256" key="3">
    <source>
        <dbReference type="ARBA" id="ARBA00004418"/>
    </source>
</evidence>
<evidence type="ECO:0000256" key="12">
    <source>
        <dbReference type="ARBA" id="ARBA00023251"/>
    </source>
</evidence>
<dbReference type="NCBIfam" id="NF012146">
    <property type="entry name" value="blaB-IND-MUS"/>
    <property type="match status" value="1"/>
</dbReference>
<comment type="subcellular location">
    <subcellularLocation>
        <location evidence="3">Periplasm</location>
    </subcellularLocation>
</comment>
<keyword evidence="12" id="KW-0046">Antibiotic resistance</keyword>
<comment type="subunit">
    <text evidence="5">Monomer.</text>
</comment>
<evidence type="ECO:0000256" key="6">
    <source>
        <dbReference type="ARBA" id="ARBA00012865"/>
    </source>
</evidence>
<evidence type="ECO:0000256" key="2">
    <source>
        <dbReference type="ARBA" id="ARBA00001947"/>
    </source>
</evidence>
<dbReference type="NCBIfam" id="NF000450">
    <property type="entry name" value="bla-B1-FLAV"/>
    <property type="match status" value="1"/>
</dbReference>
<evidence type="ECO:0000256" key="5">
    <source>
        <dbReference type="ARBA" id="ARBA00011245"/>
    </source>
</evidence>
<dbReference type="GO" id="GO:0008800">
    <property type="term" value="F:beta-lactamase activity"/>
    <property type="evidence" value="ECO:0007669"/>
    <property type="project" value="UniProtKB-EC"/>
</dbReference>
<keyword evidence="9" id="KW-0574">Periplasm</keyword>
<keyword evidence="7" id="KW-0479">Metal-binding</keyword>
<evidence type="ECO:0000256" key="1">
    <source>
        <dbReference type="ARBA" id="ARBA00001526"/>
    </source>
</evidence>
<evidence type="ECO:0000256" key="4">
    <source>
        <dbReference type="ARBA" id="ARBA00005250"/>
    </source>
</evidence>
<comment type="caution">
    <text evidence="15">The sequence shown here is derived from an EMBL/GenBank/DDBJ whole genome shotgun (WGS) entry which is preliminary data.</text>
</comment>
<dbReference type="AlphaFoldDB" id="A0A9X3C0J7"/>
<dbReference type="InterPro" id="IPR050855">
    <property type="entry name" value="NDM-1-like"/>
</dbReference>
<evidence type="ECO:0000313" key="16">
    <source>
        <dbReference type="Proteomes" id="UP001151133"/>
    </source>
</evidence>
<dbReference type="EC" id="3.5.2.6" evidence="6"/>
<dbReference type="InterPro" id="IPR001279">
    <property type="entry name" value="Metallo-B-lactamas"/>
</dbReference>
<keyword evidence="10 15" id="KW-0378">Hydrolase</keyword>
<dbReference type="PANTHER" id="PTHR42951:SF4">
    <property type="entry name" value="ACYL-COENZYME A THIOESTERASE MBLAC2"/>
    <property type="match status" value="1"/>
</dbReference>
<evidence type="ECO:0000256" key="10">
    <source>
        <dbReference type="ARBA" id="ARBA00022801"/>
    </source>
</evidence>
<comment type="similarity">
    <text evidence="4">Belongs to the metallo-beta-lactamase superfamily. Class-B beta-lactamase family.</text>
</comment>
<evidence type="ECO:0000256" key="7">
    <source>
        <dbReference type="ARBA" id="ARBA00022723"/>
    </source>
</evidence>
<dbReference type="RefSeq" id="WP_264286033.1">
    <property type="nucleotide sequence ID" value="NZ_JAOZEV010000003.1"/>
</dbReference>
<evidence type="ECO:0000256" key="11">
    <source>
        <dbReference type="ARBA" id="ARBA00022833"/>
    </source>
</evidence>
<organism evidence="15 16">
    <name type="scientific">Flavobacterium frigoritolerans</name>
    <dbReference type="NCBI Taxonomy" id="2987686"/>
    <lineage>
        <taxon>Bacteria</taxon>
        <taxon>Pseudomonadati</taxon>
        <taxon>Bacteroidota</taxon>
        <taxon>Flavobacteriia</taxon>
        <taxon>Flavobacteriales</taxon>
        <taxon>Flavobacteriaceae</taxon>
        <taxon>Flavobacterium</taxon>
    </lineage>
</organism>
<dbReference type="NCBIfam" id="NF012229">
    <property type="entry name" value="bla_class_B_core"/>
    <property type="match status" value="1"/>
</dbReference>
<dbReference type="PANTHER" id="PTHR42951">
    <property type="entry name" value="METALLO-BETA-LACTAMASE DOMAIN-CONTAINING"/>
    <property type="match status" value="1"/>
</dbReference>
<feature type="domain" description="Metallo-beta-lactamase" evidence="14">
    <location>
        <begin position="50"/>
        <end position="220"/>
    </location>
</feature>
<comment type="cofactor">
    <cofactor evidence="2">
        <name>Zn(2+)</name>
        <dbReference type="ChEBI" id="CHEBI:29105"/>
    </cofactor>
</comment>
<evidence type="ECO:0000256" key="9">
    <source>
        <dbReference type="ARBA" id="ARBA00022764"/>
    </source>
</evidence>
<dbReference type="NCBIfam" id="NF033088">
    <property type="entry name" value="bla_subclass_B1"/>
    <property type="match status" value="1"/>
</dbReference>
<feature type="signal peptide" evidence="13">
    <location>
        <begin position="1"/>
        <end position="19"/>
    </location>
</feature>
<evidence type="ECO:0000313" key="15">
    <source>
        <dbReference type="EMBL" id="MCV9931720.1"/>
    </source>
</evidence>
<sequence>MKNKLILLLLFIGFTKSFGQTENNKLQISHLTGDFYVYKTFNEYKGNLIPANALYLVTDKGVVMFDAPWDKTQFQPLLDSIKAKHHKDVIMQIATHSHEDRSGGLEFYKQKGIKTYTIKLTDEILNKNKEPRAEFIMPNDTTFTVGQHRFEVFYPGKGHAPDNIVVWFNKEKVLYGGCFIKGAASTNLGNMGDSDVKEWEPSIKRVQAKFKKPLYIIPGHEDWTNIGSLNNTYKLVKEYNAKNTSDKLDKK</sequence>
<accession>A0A9X3C0J7</accession>
<dbReference type="GO" id="GO:0017001">
    <property type="term" value="P:antibiotic catabolic process"/>
    <property type="evidence" value="ECO:0007669"/>
    <property type="project" value="UniProtKB-ARBA"/>
</dbReference>
<dbReference type="InterPro" id="IPR058199">
    <property type="entry name" value="BlaB//VIM/IMP-1"/>
</dbReference>
<dbReference type="Gene3D" id="3.60.15.10">
    <property type="entry name" value="Ribonuclease Z/Hydroxyacylglutathione hydrolase-like"/>
    <property type="match status" value="1"/>
</dbReference>
<dbReference type="InterPro" id="IPR036866">
    <property type="entry name" value="RibonucZ/Hydroxyglut_hydro"/>
</dbReference>
<dbReference type="EMBL" id="JAOZEV010000003">
    <property type="protein sequence ID" value="MCV9931720.1"/>
    <property type="molecule type" value="Genomic_DNA"/>
</dbReference>
<evidence type="ECO:0000256" key="8">
    <source>
        <dbReference type="ARBA" id="ARBA00022729"/>
    </source>
</evidence>
<feature type="chain" id="PRO_5040974447" description="beta-lactamase" evidence="13">
    <location>
        <begin position="20"/>
        <end position="251"/>
    </location>
</feature>
<gene>
    <name evidence="15" type="primary">bla-B1-FLAV</name>
    <name evidence="15" type="ORF">OIU80_05445</name>
</gene>
<comment type="catalytic activity">
    <reaction evidence="1">
        <text>a beta-lactam + H2O = a substituted beta-amino acid</text>
        <dbReference type="Rhea" id="RHEA:20401"/>
        <dbReference type="ChEBI" id="CHEBI:15377"/>
        <dbReference type="ChEBI" id="CHEBI:35627"/>
        <dbReference type="ChEBI" id="CHEBI:140347"/>
        <dbReference type="EC" id="3.5.2.6"/>
    </reaction>
</comment>
<dbReference type="Proteomes" id="UP001151133">
    <property type="component" value="Unassembled WGS sequence"/>
</dbReference>
<name>A0A9X3C0J7_9FLAO</name>
<evidence type="ECO:0000259" key="14">
    <source>
        <dbReference type="SMART" id="SM00849"/>
    </source>
</evidence>
<dbReference type="SMART" id="SM00849">
    <property type="entry name" value="Lactamase_B"/>
    <property type="match status" value="1"/>
</dbReference>